<organism evidence="3">
    <name type="scientific">marine metagenome</name>
    <dbReference type="NCBI Taxonomy" id="408172"/>
    <lineage>
        <taxon>unclassified sequences</taxon>
        <taxon>metagenomes</taxon>
        <taxon>ecological metagenomes</taxon>
    </lineage>
</organism>
<feature type="transmembrane region" description="Helical" evidence="1">
    <location>
        <begin position="7"/>
        <end position="31"/>
    </location>
</feature>
<proteinExistence type="predicted"/>
<reference evidence="3" key="1">
    <citation type="submission" date="2018-05" db="EMBL/GenBank/DDBJ databases">
        <authorList>
            <person name="Lanie J.A."/>
            <person name="Ng W.-L."/>
            <person name="Kazmierczak K.M."/>
            <person name="Andrzejewski T.M."/>
            <person name="Davidsen T.M."/>
            <person name="Wayne K.J."/>
            <person name="Tettelin H."/>
            <person name="Glass J.I."/>
            <person name="Rusch D."/>
            <person name="Podicherti R."/>
            <person name="Tsui H.-C.T."/>
            <person name="Winkler M.E."/>
        </authorList>
    </citation>
    <scope>NUCLEOTIDE SEQUENCE</scope>
</reference>
<keyword evidence="1" id="KW-0812">Transmembrane</keyword>
<feature type="transmembrane region" description="Helical" evidence="1">
    <location>
        <begin position="119"/>
        <end position="137"/>
    </location>
</feature>
<evidence type="ECO:0000259" key="2">
    <source>
        <dbReference type="Pfam" id="PF02517"/>
    </source>
</evidence>
<feature type="transmembrane region" description="Helical" evidence="1">
    <location>
        <begin position="200"/>
        <end position="218"/>
    </location>
</feature>
<feature type="transmembrane region" description="Helical" evidence="1">
    <location>
        <begin position="74"/>
        <end position="99"/>
    </location>
</feature>
<feature type="non-terminal residue" evidence="3">
    <location>
        <position position="232"/>
    </location>
</feature>
<gene>
    <name evidence="3" type="ORF">METZ01_LOCUS326258</name>
</gene>
<accession>A0A382PJ38</accession>
<dbReference type="Pfam" id="PF02517">
    <property type="entry name" value="Rce1-like"/>
    <property type="match status" value="1"/>
</dbReference>
<evidence type="ECO:0000256" key="1">
    <source>
        <dbReference type="SAM" id="Phobius"/>
    </source>
</evidence>
<sequence>MNRQQIWEVVVAIVVAMLFLNVVMGLGIGLVVFNERSAPDFPWFPIPLILLLIAAVAGMHRWRSIGLTIPNDVPWRLVYGFALAITVVGIVVCILQGAYHGYVRVSEGPQAEVSPAFALLYWFAMSVFSAVLAEAAFRGVMQTRLMAVMGVWPAIVIVGIVNTAAHRWNIELQQQWLGLFVILAGWGYLRFLGRSLVPPIVAHGVTNFFLALGLWVWGPFDHGVLATGSLIL</sequence>
<dbReference type="InterPro" id="IPR003675">
    <property type="entry name" value="Rce1/LyrA-like_dom"/>
</dbReference>
<dbReference type="GO" id="GO:0004175">
    <property type="term" value="F:endopeptidase activity"/>
    <property type="evidence" value="ECO:0007669"/>
    <property type="project" value="UniProtKB-ARBA"/>
</dbReference>
<feature type="transmembrane region" description="Helical" evidence="1">
    <location>
        <begin position="144"/>
        <end position="164"/>
    </location>
</feature>
<keyword evidence="1" id="KW-0472">Membrane</keyword>
<dbReference type="AlphaFoldDB" id="A0A382PJ38"/>
<keyword evidence="1" id="KW-1133">Transmembrane helix</keyword>
<feature type="domain" description="CAAX prenyl protease 2/Lysostaphin resistance protein A-like" evidence="2">
    <location>
        <begin position="117"/>
        <end position="209"/>
    </location>
</feature>
<dbReference type="EMBL" id="UINC01107777">
    <property type="protein sequence ID" value="SVC73404.1"/>
    <property type="molecule type" value="Genomic_DNA"/>
</dbReference>
<name>A0A382PJ38_9ZZZZ</name>
<dbReference type="GO" id="GO:0080120">
    <property type="term" value="P:CAAX-box protein maturation"/>
    <property type="evidence" value="ECO:0007669"/>
    <property type="project" value="UniProtKB-ARBA"/>
</dbReference>
<protein>
    <recommendedName>
        <fullName evidence="2">CAAX prenyl protease 2/Lysostaphin resistance protein A-like domain-containing protein</fullName>
    </recommendedName>
</protein>
<evidence type="ECO:0000313" key="3">
    <source>
        <dbReference type="EMBL" id="SVC73404.1"/>
    </source>
</evidence>
<feature type="transmembrane region" description="Helical" evidence="1">
    <location>
        <begin position="43"/>
        <end position="62"/>
    </location>
</feature>
<feature type="transmembrane region" description="Helical" evidence="1">
    <location>
        <begin position="176"/>
        <end position="193"/>
    </location>
</feature>